<dbReference type="InterPro" id="IPR001806">
    <property type="entry name" value="Small_GTPase"/>
</dbReference>
<reference evidence="2 3" key="1">
    <citation type="journal article" date="2018" name="Genome Biol. Evol.">
        <title>Multiple Roots of Fruiting Body Formation in Amoebozoa.</title>
        <authorList>
            <person name="Hillmann F."/>
            <person name="Forbes G."/>
            <person name="Novohradska S."/>
            <person name="Ferling I."/>
            <person name="Riege K."/>
            <person name="Groth M."/>
            <person name="Westermann M."/>
            <person name="Marz M."/>
            <person name="Spaller T."/>
            <person name="Winckler T."/>
            <person name="Schaap P."/>
            <person name="Glockner G."/>
        </authorList>
    </citation>
    <scope>NUCLEOTIDE SEQUENCE [LARGE SCALE GENOMIC DNA]</scope>
    <source>
        <strain evidence="2 3">Jena</strain>
    </source>
</reference>
<dbReference type="GO" id="GO:0003924">
    <property type="term" value="F:GTPase activity"/>
    <property type="evidence" value="ECO:0007669"/>
    <property type="project" value="InterPro"/>
</dbReference>
<dbReference type="SMART" id="SM00173">
    <property type="entry name" value="RAS"/>
    <property type="match status" value="1"/>
</dbReference>
<sequence length="197" mass="22257">MSDPSGGDLYESKIVLLGDTGVGKTSLVLRYVEQRFATQQLPTIGASFLSRTIWVDDIRIKLQLWDTAGQERFRSLAPMYYRGASVALVVYHVCNRESFEMTKSWIEELRSNNENHIIVAIVGNQIDRTDRIVTEEEGRIYAESIEARYFETSAKKDVGVEDMFLQIAKELTKRVQKSSESVSEFIQPSGRTGGCSC</sequence>
<dbReference type="SUPFAM" id="SSF52540">
    <property type="entry name" value="P-loop containing nucleoside triphosphate hydrolases"/>
    <property type="match status" value="1"/>
</dbReference>
<dbReference type="InParanoid" id="A0A2P6NRK6"/>
<dbReference type="FunFam" id="3.40.50.300:FF:000823">
    <property type="entry name" value="Small GTPase RAB, putative"/>
    <property type="match status" value="1"/>
</dbReference>
<dbReference type="Pfam" id="PF00071">
    <property type="entry name" value="Ras"/>
    <property type="match status" value="1"/>
</dbReference>
<dbReference type="STRING" id="1890364.A0A2P6NRK6"/>
<dbReference type="AlphaFoldDB" id="A0A2P6NRK6"/>
<dbReference type="PROSITE" id="PS51420">
    <property type="entry name" value="RHO"/>
    <property type="match status" value="1"/>
</dbReference>
<protein>
    <submittedName>
        <fullName evidence="2">Putative Rab5 family GTPase</fullName>
    </submittedName>
</protein>
<dbReference type="GO" id="GO:0005525">
    <property type="term" value="F:GTP binding"/>
    <property type="evidence" value="ECO:0007669"/>
    <property type="project" value="InterPro"/>
</dbReference>
<dbReference type="Gene3D" id="3.40.50.300">
    <property type="entry name" value="P-loop containing nucleotide triphosphate hydrolases"/>
    <property type="match status" value="1"/>
</dbReference>
<dbReference type="SMART" id="SM00174">
    <property type="entry name" value="RHO"/>
    <property type="match status" value="1"/>
</dbReference>
<dbReference type="PANTHER" id="PTHR47978">
    <property type="match status" value="1"/>
</dbReference>
<dbReference type="PRINTS" id="PR00449">
    <property type="entry name" value="RASTRNSFRMNG"/>
</dbReference>
<dbReference type="EMBL" id="MDYQ01000029">
    <property type="protein sequence ID" value="PRP86585.1"/>
    <property type="molecule type" value="Genomic_DNA"/>
</dbReference>
<dbReference type="SMART" id="SM00175">
    <property type="entry name" value="RAB"/>
    <property type="match status" value="1"/>
</dbReference>
<organism evidence="2 3">
    <name type="scientific">Planoprotostelium fungivorum</name>
    <dbReference type="NCBI Taxonomy" id="1890364"/>
    <lineage>
        <taxon>Eukaryota</taxon>
        <taxon>Amoebozoa</taxon>
        <taxon>Evosea</taxon>
        <taxon>Variosea</taxon>
        <taxon>Cavosteliida</taxon>
        <taxon>Cavosteliaceae</taxon>
        <taxon>Planoprotostelium</taxon>
    </lineage>
</organism>
<dbReference type="PROSITE" id="PS51421">
    <property type="entry name" value="RAS"/>
    <property type="match status" value="1"/>
</dbReference>
<keyword evidence="3" id="KW-1185">Reference proteome</keyword>
<evidence type="ECO:0000313" key="2">
    <source>
        <dbReference type="EMBL" id="PRP86585.1"/>
    </source>
</evidence>
<dbReference type="InterPro" id="IPR027417">
    <property type="entry name" value="P-loop_NTPase"/>
</dbReference>
<proteinExistence type="predicted"/>
<accession>A0A2P6NRK6</accession>
<keyword evidence="1" id="KW-0547">Nucleotide-binding</keyword>
<dbReference type="SMART" id="SM00176">
    <property type="entry name" value="RAN"/>
    <property type="match status" value="1"/>
</dbReference>
<dbReference type="InterPro" id="IPR005225">
    <property type="entry name" value="Small_GTP-bd"/>
</dbReference>
<evidence type="ECO:0000313" key="3">
    <source>
        <dbReference type="Proteomes" id="UP000241769"/>
    </source>
</evidence>
<dbReference type="PROSITE" id="PS51419">
    <property type="entry name" value="RAB"/>
    <property type="match status" value="1"/>
</dbReference>
<gene>
    <name evidence="2" type="ORF">PROFUN_05223</name>
</gene>
<dbReference type="NCBIfam" id="TIGR00231">
    <property type="entry name" value="small_GTP"/>
    <property type="match status" value="1"/>
</dbReference>
<dbReference type="OrthoDB" id="26525at2759"/>
<dbReference type="Proteomes" id="UP000241769">
    <property type="component" value="Unassembled WGS sequence"/>
</dbReference>
<name>A0A2P6NRK6_9EUKA</name>
<comment type="caution">
    <text evidence="2">The sequence shown here is derived from an EMBL/GenBank/DDBJ whole genome shotgun (WGS) entry which is preliminary data.</text>
</comment>
<evidence type="ECO:0000256" key="1">
    <source>
        <dbReference type="ARBA" id="ARBA00022741"/>
    </source>
</evidence>